<dbReference type="InterPro" id="IPR000792">
    <property type="entry name" value="Tscrpt_reg_LuxR_C"/>
</dbReference>
<keyword evidence="1" id="KW-0805">Transcription regulation</keyword>
<dbReference type="GO" id="GO:0003677">
    <property type="term" value="F:DNA binding"/>
    <property type="evidence" value="ECO:0007669"/>
    <property type="project" value="UniProtKB-KW"/>
</dbReference>
<dbReference type="GO" id="GO:0006355">
    <property type="term" value="P:regulation of DNA-templated transcription"/>
    <property type="evidence" value="ECO:0007669"/>
    <property type="project" value="InterPro"/>
</dbReference>
<dbReference type="PANTHER" id="PTHR44688:SF16">
    <property type="entry name" value="DNA-BINDING TRANSCRIPTIONAL ACTIVATOR DEVR_DOSR"/>
    <property type="match status" value="1"/>
</dbReference>
<dbReference type="SMART" id="SM00421">
    <property type="entry name" value="HTH_LUXR"/>
    <property type="match status" value="1"/>
</dbReference>
<evidence type="ECO:0000313" key="6">
    <source>
        <dbReference type="Proteomes" id="UP000070531"/>
    </source>
</evidence>
<evidence type="ECO:0000259" key="4">
    <source>
        <dbReference type="PROSITE" id="PS50043"/>
    </source>
</evidence>
<dbReference type="PANTHER" id="PTHR44688">
    <property type="entry name" value="DNA-BINDING TRANSCRIPTIONAL ACTIVATOR DEVR_DOSR"/>
    <property type="match status" value="1"/>
</dbReference>
<organism evidence="5">
    <name type="scientific">Prevotella amnii</name>
    <dbReference type="NCBI Taxonomy" id="419005"/>
    <lineage>
        <taxon>Bacteria</taxon>
        <taxon>Pseudomonadati</taxon>
        <taxon>Bacteroidota</taxon>
        <taxon>Bacteroidia</taxon>
        <taxon>Bacteroidales</taxon>
        <taxon>Prevotellaceae</taxon>
        <taxon>Prevotella</taxon>
    </lineage>
</organism>
<keyword evidence="2" id="KW-0238">DNA-binding</keyword>
<dbReference type="PROSITE" id="PS00622">
    <property type="entry name" value="HTH_LUXR_1"/>
    <property type="match status" value="1"/>
</dbReference>
<dbReference type="RefSeq" id="WP_060933382.1">
    <property type="nucleotide sequence ID" value="NZ_KQ960576.1"/>
</dbReference>
<dbReference type="AlphaFoldDB" id="A0A134B315"/>
<dbReference type="PRINTS" id="PR00038">
    <property type="entry name" value="HTHLUXR"/>
</dbReference>
<accession>A0A134B315</accession>
<keyword evidence="3" id="KW-0804">Transcription</keyword>
<name>A0A134B315_9BACT</name>
<sequence>MSVEQGRPRMAIIEPNTLVVLGLKQILQNVIPIMTVEAFSSFPDFQRADPNRFYHFFVAQTIVLENRIFFSNNIHKTIVLTMTCDPNSQLSGFHSLCLNVPEEKLIRSILRMEQYGHPGGKNLPELPAVLKNKLLSNREIEVLSLIVQGMINKEIADKLNISLTTVITHRKNIMDKLGMRSVSALTIYAVMHGYVDINKI</sequence>
<evidence type="ECO:0000313" key="5">
    <source>
        <dbReference type="EMBL" id="KXB74330.1"/>
    </source>
</evidence>
<gene>
    <name evidence="5" type="ORF">HMPREF1860_02062</name>
</gene>
<dbReference type="Proteomes" id="UP000070531">
    <property type="component" value="Unassembled WGS sequence"/>
</dbReference>
<evidence type="ECO:0000256" key="3">
    <source>
        <dbReference type="ARBA" id="ARBA00023163"/>
    </source>
</evidence>
<dbReference type="Pfam" id="PF00196">
    <property type="entry name" value="GerE"/>
    <property type="match status" value="1"/>
</dbReference>
<dbReference type="EMBL" id="LSDL01000151">
    <property type="protein sequence ID" value="KXB74330.1"/>
    <property type="molecule type" value="Genomic_DNA"/>
</dbReference>
<dbReference type="PROSITE" id="PS50043">
    <property type="entry name" value="HTH_LUXR_2"/>
    <property type="match status" value="1"/>
</dbReference>
<dbReference type="InterPro" id="IPR036388">
    <property type="entry name" value="WH-like_DNA-bd_sf"/>
</dbReference>
<evidence type="ECO:0000256" key="1">
    <source>
        <dbReference type="ARBA" id="ARBA00023015"/>
    </source>
</evidence>
<comment type="caution">
    <text evidence="5">The sequence shown here is derived from an EMBL/GenBank/DDBJ whole genome shotgun (WGS) entry which is preliminary data.</text>
</comment>
<evidence type="ECO:0000256" key="2">
    <source>
        <dbReference type="ARBA" id="ARBA00023125"/>
    </source>
</evidence>
<dbReference type="InterPro" id="IPR016032">
    <property type="entry name" value="Sig_transdc_resp-reg_C-effctor"/>
</dbReference>
<proteinExistence type="predicted"/>
<feature type="domain" description="HTH luxR-type" evidence="4">
    <location>
        <begin position="128"/>
        <end position="193"/>
    </location>
</feature>
<dbReference type="CDD" id="cd06170">
    <property type="entry name" value="LuxR_C_like"/>
    <property type="match status" value="1"/>
</dbReference>
<protein>
    <submittedName>
        <fullName evidence="5">Transcriptional regulator, LuxR family</fullName>
    </submittedName>
</protein>
<dbReference type="SUPFAM" id="SSF46894">
    <property type="entry name" value="C-terminal effector domain of the bipartite response regulators"/>
    <property type="match status" value="1"/>
</dbReference>
<reference evidence="5 6" key="1">
    <citation type="submission" date="2016-01" db="EMBL/GenBank/DDBJ databases">
        <authorList>
            <person name="Oliw E.H."/>
        </authorList>
    </citation>
    <scope>NUCLEOTIDE SEQUENCE [LARGE SCALE GENOMIC DNA]</scope>
    <source>
        <strain evidence="5 6">DNF00307</strain>
    </source>
</reference>
<dbReference type="Gene3D" id="1.10.10.10">
    <property type="entry name" value="Winged helix-like DNA-binding domain superfamily/Winged helix DNA-binding domain"/>
    <property type="match status" value="1"/>
</dbReference>
<dbReference type="PATRIC" id="fig|419005.5.peg.2066"/>
<dbReference type="STRING" id="419005.HMPREF1860_02062"/>